<evidence type="ECO:0000256" key="1">
    <source>
        <dbReference type="ARBA" id="ARBA00004442"/>
    </source>
</evidence>
<dbReference type="RefSeq" id="WP_126075734.1">
    <property type="nucleotide sequence ID" value="NZ_CP051166.1"/>
</dbReference>
<evidence type="ECO:0000313" key="9">
    <source>
        <dbReference type="Proteomes" id="UP000278085"/>
    </source>
</evidence>
<evidence type="ECO:0000256" key="2">
    <source>
        <dbReference type="ARBA" id="ARBA00023136"/>
    </source>
</evidence>
<evidence type="ECO:0000256" key="4">
    <source>
        <dbReference type="PROSITE-ProRule" id="PRU00473"/>
    </source>
</evidence>
<evidence type="ECO:0000313" key="8">
    <source>
        <dbReference type="EMBL" id="RSZ57391.1"/>
    </source>
</evidence>
<sequence length="311" mass="32573">MKHTLIKTAILAAVLGLGACSSVPTTTPLLDQARGDFVAANNNSRVATFAPLEFKQASEALEQANAAAARKDSLEQIDKLAYLAKQKIATAQEVAKQKQAEADIAASGKERDAVRLEARTAEADRAKMDAAAAQAAAARAAADAAAAQNQAAAAQGQVAAAEAQTREAQARAAQLEALMTDLQAKKTERGLIITIGDVLFGVDQANLTANGQATLRKLADALAQNPNRTVLVEGFTDSTGSTAHNQQLSEKRAASVRAALVEMGVARDRVAMRAYGEAFPVAPNDNAGNRQLNRRVEIVLSNENAAIAPRR</sequence>
<dbReference type="EMBL" id="RXLQ01000010">
    <property type="protein sequence ID" value="RSZ57391.1"/>
    <property type="molecule type" value="Genomic_DNA"/>
</dbReference>
<comment type="subcellular location">
    <subcellularLocation>
        <location evidence="1">Cell outer membrane</location>
    </subcellularLocation>
</comment>
<dbReference type="PROSITE" id="PS51123">
    <property type="entry name" value="OMPA_2"/>
    <property type="match status" value="1"/>
</dbReference>
<protein>
    <submittedName>
        <fullName evidence="8">OmpA family protein</fullName>
    </submittedName>
</protein>
<dbReference type="PRINTS" id="PR01021">
    <property type="entry name" value="OMPADOMAIN"/>
</dbReference>
<dbReference type="InterPro" id="IPR025511">
    <property type="entry name" value="DUF4398"/>
</dbReference>
<comment type="caution">
    <text evidence="8">The sequence shown here is derived from an EMBL/GenBank/DDBJ whole genome shotgun (WGS) entry which is preliminary data.</text>
</comment>
<dbReference type="InterPro" id="IPR006664">
    <property type="entry name" value="OMP_bac"/>
</dbReference>
<dbReference type="CDD" id="cd07185">
    <property type="entry name" value="OmpA_C-like"/>
    <property type="match status" value="1"/>
</dbReference>
<dbReference type="OrthoDB" id="9782229at2"/>
<name>A0A430HIR2_9BURK</name>
<keyword evidence="2 4" id="KW-0472">Membrane</keyword>
<dbReference type="PANTHER" id="PTHR30329">
    <property type="entry name" value="STATOR ELEMENT OF FLAGELLAR MOTOR COMPLEX"/>
    <property type="match status" value="1"/>
</dbReference>
<dbReference type="InterPro" id="IPR050330">
    <property type="entry name" value="Bact_OuterMem_StrucFunc"/>
</dbReference>
<dbReference type="InterPro" id="IPR036737">
    <property type="entry name" value="OmpA-like_sf"/>
</dbReference>
<organism evidence="8 9">
    <name type="scientific">Massilia atriviolacea</name>
    <dbReference type="NCBI Taxonomy" id="2495579"/>
    <lineage>
        <taxon>Bacteria</taxon>
        <taxon>Pseudomonadati</taxon>
        <taxon>Pseudomonadota</taxon>
        <taxon>Betaproteobacteria</taxon>
        <taxon>Burkholderiales</taxon>
        <taxon>Oxalobacteraceae</taxon>
        <taxon>Telluria group</taxon>
        <taxon>Massilia</taxon>
    </lineage>
</organism>
<dbReference type="PANTHER" id="PTHR30329:SF21">
    <property type="entry name" value="LIPOPROTEIN YIAD-RELATED"/>
    <property type="match status" value="1"/>
</dbReference>
<dbReference type="Proteomes" id="UP000278085">
    <property type="component" value="Unassembled WGS sequence"/>
</dbReference>
<evidence type="ECO:0000256" key="5">
    <source>
        <dbReference type="SAM" id="Coils"/>
    </source>
</evidence>
<feature type="coiled-coil region" evidence="5">
    <location>
        <begin position="130"/>
        <end position="185"/>
    </location>
</feature>
<keyword evidence="3" id="KW-0998">Cell outer membrane</keyword>
<dbReference type="PROSITE" id="PS51257">
    <property type="entry name" value="PROKAR_LIPOPROTEIN"/>
    <property type="match status" value="1"/>
</dbReference>
<dbReference type="GO" id="GO:0009279">
    <property type="term" value="C:cell outer membrane"/>
    <property type="evidence" value="ECO:0007669"/>
    <property type="project" value="UniProtKB-SubCell"/>
</dbReference>
<dbReference type="SUPFAM" id="SSF103088">
    <property type="entry name" value="OmpA-like"/>
    <property type="match status" value="1"/>
</dbReference>
<reference evidence="8 9" key="1">
    <citation type="submission" date="2018-12" db="EMBL/GenBank/DDBJ databases">
        <authorList>
            <person name="Yang E."/>
        </authorList>
    </citation>
    <scope>NUCLEOTIDE SEQUENCE [LARGE SCALE GENOMIC DNA]</scope>
    <source>
        <strain evidence="8 9">SOD</strain>
    </source>
</reference>
<gene>
    <name evidence="8" type="ORF">EJB06_19785</name>
</gene>
<feature type="domain" description="OmpA-like" evidence="7">
    <location>
        <begin position="187"/>
        <end position="304"/>
    </location>
</feature>
<dbReference type="InterPro" id="IPR006665">
    <property type="entry name" value="OmpA-like"/>
</dbReference>
<accession>A0A430HIR2</accession>
<dbReference type="Pfam" id="PF00691">
    <property type="entry name" value="OmpA"/>
    <property type="match status" value="1"/>
</dbReference>
<keyword evidence="9" id="KW-1185">Reference proteome</keyword>
<evidence type="ECO:0000259" key="7">
    <source>
        <dbReference type="PROSITE" id="PS51123"/>
    </source>
</evidence>
<dbReference type="Gene3D" id="3.30.1330.60">
    <property type="entry name" value="OmpA-like domain"/>
    <property type="match status" value="1"/>
</dbReference>
<evidence type="ECO:0000256" key="3">
    <source>
        <dbReference type="ARBA" id="ARBA00023237"/>
    </source>
</evidence>
<evidence type="ECO:0000256" key="6">
    <source>
        <dbReference type="SAM" id="SignalP"/>
    </source>
</evidence>
<proteinExistence type="predicted"/>
<dbReference type="PRINTS" id="PR01023">
    <property type="entry name" value="NAFLGMOTY"/>
</dbReference>
<keyword evidence="5" id="KW-0175">Coiled coil</keyword>
<dbReference type="Pfam" id="PF14346">
    <property type="entry name" value="DUF4398"/>
    <property type="match status" value="1"/>
</dbReference>
<feature type="signal peptide" evidence="6">
    <location>
        <begin position="1"/>
        <end position="22"/>
    </location>
</feature>
<dbReference type="AlphaFoldDB" id="A0A430HIR2"/>
<keyword evidence="6" id="KW-0732">Signal</keyword>
<feature type="chain" id="PRO_5019558639" evidence="6">
    <location>
        <begin position="23"/>
        <end position="311"/>
    </location>
</feature>